<name>A0A3B1CC33_9ZZZZ</name>
<organism evidence="1">
    <name type="scientific">hydrothermal vent metagenome</name>
    <dbReference type="NCBI Taxonomy" id="652676"/>
    <lineage>
        <taxon>unclassified sequences</taxon>
        <taxon>metagenomes</taxon>
        <taxon>ecological metagenomes</taxon>
    </lineage>
</organism>
<proteinExistence type="predicted"/>
<dbReference type="InterPro" id="IPR013783">
    <property type="entry name" value="Ig-like_fold"/>
</dbReference>
<evidence type="ECO:0008006" key="2">
    <source>
        <dbReference type="Google" id="ProtNLM"/>
    </source>
</evidence>
<dbReference type="EMBL" id="UOGD01000308">
    <property type="protein sequence ID" value="VAX25742.1"/>
    <property type="molecule type" value="Genomic_DNA"/>
</dbReference>
<protein>
    <recommendedName>
        <fullName evidence="2">1,4-alpha-glucan branching enzyme</fullName>
    </recommendedName>
</protein>
<dbReference type="AlphaFoldDB" id="A0A3B1CC33"/>
<dbReference type="Gene3D" id="2.60.40.10">
    <property type="entry name" value="Immunoglobulins"/>
    <property type="match status" value="1"/>
</dbReference>
<sequence length="103" mass="11843">MAVKKEYSKNKKSCKVTFSIPKEIGDRFKMISLVGDFNNWDPKANIFSETEKDGTYSLSIVFDSGNEYQFRYLGDGVHWFNEHEADKEIETYFPGATNSIVIV</sequence>
<evidence type="ECO:0000313" key="1">
    <source>
        <dbReference type="EMBL" id="VAX25742.1"/>
    </source>
</evidence>
<dbReference type="CDD" id="cd07184">
    <property type="entry name" value="E_set_Isoamylase_like_N"/>
    <property type="match status" value="1"/>
</dbReference>
<dbReference type="SUPFAM" id="SSF81296">
    <property type="entry name" value="E set domains"/>
    <property type="match status" value="1"/>
</dbReference>
<accession>A0A3B1CC33</accession>
<reference evidence="1" key="1">
    <citation type="submission" date="2018-06" db="EMBL/GenBank/DDBJ databases">
        <authorList>
            <person name="Zhirakovskaya E."/>
        </authorList>
    </citation>
    <scope>NUCLEOTIDE SEQUENCE</scope>
</reference>
<dbReference type="InterPro" id="IPR014756">
    <property type="entry name" value="Ig_E-set"/>
</dbReference>
<gene>
    <name evidence="1" type="ORF">MNBD_IGNAVI01-1521</name>
</gene>